<proteinExistence type="predicted"/>
<reference evidence="4 5" key="1">
    <citation type="journal article" date="2022" name="Int. J. Syst. Evol. Microbiol.">
        <title>Pseudomonas aegrilactucae sp. nov. and Pseudomonas morbosilactucae sp. nov., pathogens causing bacterial rot of lettuce in Japan.</title>
        <authorList>
            <person name="Sawada H."/>
            <person name="Fujikawa T."/>
            <person name="Satou M."/>
        </authorList>
    </citation>
    <scope>NUCLEOTIDE SEQUENCE [LARGE SCALE GENOMIC DNA]</scope>
    <source>
        <strain evidence="2 4">MAFF 302030</strain>
        <strain evidence="3 5">MAFF 302046</strain>
    </source>
</reference>
<evidence type="ECO:0000313" key="3">
    <source>
        <dbReference type="EMBL" id="MCK9814138.1"/>
    </source>
</evidence>
<reference evidence="4 5" key="2">
    <citation type="journal article" date="2023" name="Plant Pathol.">
        <title>Dismantling and reorganizing Pseudomonas marginalis sensu#lato.</title>
        <authorList>
            <person name="Sawada H."/>
            <person name="Fujikawa T."/>
            <person name="Satou M."/>
        </authorList>
    </citation>
    <scope>NUCLEOTIDE SEQUENCE [LARGE SCALE GENOMIC DNA]</scope>
    <source>
        <strain evidence="2 4">MAFF 302030</strain>
        <strain evidence="3 5">MAFF 302046</strain>
    </source>
</reference>
<evidence type="ECO:0000313" key="2">
    <source>
        <dbReference type="EMBL" id="MCK9797588.1"/>
    </source>
</evidence>
<dbReference type="RefSeq" id="WP_268261674.1">
    <property type="nucleotide sequence ID" value="NZ_JALQCW010000013.1"/>
</dbReference>
<evidence type="ECO:0000313" key="4">
    <source>
        <dbReference type="Proteomes" id="UP001155059"/>
    </source>
</evidence>
<name>A0A9X2C5T3_9PSED</name>
<protein>
    <submittedName>
        <fullName evidence="2">Uncharacterized protein</fullName>
    </submittedName>
</protein>
<comment type="caution">
    <text evidence="2">The sequence shown here is derived from an EMBL/GenBank/DDBJ whole genome shotgun (WGS) entry which is preliminary data.</text>
</comment>
<sequence>MSSTLFLLNAIAITVLLVFQFQPDNHAVQAAANVSQYTQRQAPQLAVMNSQTGVGMETRVTQKQSPAPTATPRSASWVF</sequence>
<organism evidence="2 4">
    <name type="scientific">Pseudomonas morbosilactucae</name>
    <dbReference type="NCBI Taxonomy" id="2938197"/>
    <lineage>
        <taxon>Bacteria</taxon>
        <taxon>Pseudomonadati</taxon>
        <taxon>Pseudomonadota</taxon>
        <taxon>Gammaproteobacteria</taxon>
        <taxon>Pseudomonadales</taxon>
        <taxon>Pseudomonadaceae</taxon>
        <taxon>Pseudomonas</taxon>
    </lineage>
</organism>
<evidence type="ECO:0000256" key="1">
    <source>
        <dbReference type="SAM" id="MobiDB-lite"/>
    </source>
</evidence>
<evidence type="ECO:0000313" key="5">
    <source>
        <dbReference type="Proteomes" id="UP001155163"/>
    </source>
</evidence>
<dbReference type="Proteomes" id="UP001155059">
    <property type="component" value="Unassembled WGS sequence"/>
</dbReference>
<gene>
    <name evidence="2" type="ORF">M1B34_07525</name>
    <name evidence="3" type="ORF">M1B35_08300</name>
</gene>
<dbReference type="AlphaFoldDB" id="A0A9X2C5T3"/>
<feature type="region of interest" description="Disordered" evidence="1">
    <location>
        <begin position="59"/>
        <end position="79"/>
    </location>
</feature>
<dbReference type="Proteomes" id="UP001155163">
    <property type="component" value="Unassembled WGS sequence"/>
</dbReference>
<accession>A0A9X2C5T3</accession>
<keyword evidence="5" id="KW-1185">Reference proteome</keyword>
<dbReference type="EMBL" id="JALQCW010000013">
    <property type="protein sequence ID" value="MCK9797588.1"/>
    <property type="molecule type" value="Genomic_DNA"/>
</dbReference>
<dbReference type="EMBL" id="JALQCX010000011">
    <property type="protein sequence ID" value="MCK9814138.1"/>
    <property type="molecule type" value="Genomic_DNA"/>
</dbReference>